<dbReference type="OMA" id="ADMRETT"/>
<dbReference type="AlphaFoldDB" id="E9G599"/>
<dbReference type="EMBL" id="GL732532">
    <property type="protein sequence ID" value="EFX85171.1"/>
    <property type="molecule type" value="Genomic_DNA"/>
</dbReference>
<evidence type="ECO:0000313" key="3">
    <source>
        <dbReference type="Proteomes" id="UP000000305"/>
    </source>
</evidence>
<feature type="transmembrane region" description="Helical" evidence="1">
    <location>
        <begin position="19"/>
        <end position="36"/>
    </location>
</feature>
<evidence type="ECO:0000313" key="2">
    <source>
        <dbReference type="EMBL" id="EFX85171.1"/>
    </source>
</evidence>
<feature type="non-terminal residue" evidence="2">
    <location>
        <position position="1"/>
    </location>
</feature>
<keyword evidence="1" id="KW-1133">Transmembrane helix</keyword>
<dbReference type="PANTHER" id="PTHR33488:SF2">
    <property type="entry name" value="EARLY ENDOSOME ANTIGEN 1-LIKE"/>
    <property type="match status" value="1"/>
</dbReference>
<dbReference type="InParanoid" id="E9G599"/>
<dbReference type="PhylomeDB" id="E9G599"/>
<dbReference type="KEGG" id="dpx:DAPPUDRAFT_46086"/>
<organism evidence="2 3">
    <name type="scientific">Daphnia pulex</name>
    <name type="common">Water flea</name>
    <dbReference type="NCBI Taxonomy" id="6669"/>
    <lineage>
        <taxon>Eukaryota</taxon>
        <taxon>Metazoa</taxon>
        <taxon>Ecdysozoa</taxon>
        <taxon>Arthropoda</taxon>
        <taxon>Crustacea</taxon>
        <taxon>Branchiopoda</taxon>
        <taxon>Diplostraca</taxon>
        <taxon>Cladocera</taxon>
        <taxon>Anomopoda</taxon>
        <taxon>Daphniidae</taxon>
        <taxon>Daphnia</taxon>
    </lineage>
</organism>
<dbReference type="PANTHER" id="PTHR33488">
    <property type="entry name" value="ZGC:162509"/>
    <property type="match status" value="1"/>
</dbReference>
<dbReference type="Proteomes" id="UP000000305">
    <property type="component" value="Unassembled WGS sequence"/>
</dbReference>
<dbReference type="STRING" id="6669.E9G599"/>
<evidence type="ECO:0000256" key="1">
    <source>
        <dbReference type="SAM" id="Phobius"/>
    </source>
</evidence>
<dbReference type="OrthoDB" id="5406275at2759"/>
<reference evidence="2 3" key="1">
    <citation type="journal article" date="2011" name="Science">
        <title>The ecoresponsive genome of Daphnia pulex.</title>
        <authorList>
            <person name="Colbourne J.K."/>
            <person name="Pfrender M.E."/>
            <person name="Gilbert D."/>
            <person name="Thomas W.K."/>
            <person name="Tucker A."/>
            <person name="Oakley T.H."/>
            <person name="Tokishita S."/>
            <person name="Aerts A."/>
            <person name="Arnold G.J."/>
            <person name="Basu M.K."/>
            <person name="Bauer D.J."/>
            <person name="Caceres C.E."/>
            <person name="Carmel L."/>
            <person name="Casola C."/>
            <person name="Choi J.H."/>
            <person name="Detter J.C."/>
            <person name="Dong Q."/>
            <person name="Dusheyko S."/>
            <person name="Eads B.D."/>
            <person name="Frohlich T."/>
            <person name="Geiler-Samerotte K.A."/>
            <person name="Gerlach D."/>
            <person name="Hatcher P."/>
            <person name="Jogdeo S."/>
            <person name="Krijgsveld J."/>
            <person name="Kriventseva E.V."/>
            <person name="Kultz D."/>
            <person name="Laforsch C."/>
            <person name="Lindquist E."/>
            <person name="Lopez J."/>
            <person name="Manak J.R."/>
            <person name="Muller J."/>
            <person name="Pangilinan J."/>
            <person name="Patwardhan R.P."/>
            <person name="Pitluck S."/>
            <person name="Pritham E.J."/>
            <person name="Rechtsteiner A."/>
            <person name="Rho M."/>
            <person name="Rogozin I.B."/>
            <person name="Sakarya O."/>
            <person name="Salamov A."/>
            <person name="Schaack S."/>
            <person name="Shapiro H."/>
            <person name="Shiga Y."/>
            <person name="Skalitzky C."/>
            <person name="Smith Z."/>
            <person name="Souvorov A."/>
            <person name="Sung W."/>
            <person name="Tang Z."/>
            <person name="Tsuchiya D."/>
            <person name="Tu H."/>
            <person name="Vos H."/>
            <person name="Wang M."/>
            <person name="Wolf Y.I."/>
            <person name="Yamagata H."/>
            <person name="Yamada T."/>
            <person name="Ye Y."/>
            <person name="Shaw J.R."/>
            <person name="Andrews J."/>
            <person name="Crease T.J."/>
            <person name="Tang H."/>
            <person name="Lucas S.M."/>
            <person name="Robertson H.M."/>
            <person name="Bork P."/>
            <person name="Koonin E.V."/>
            <person name="Zdobnov E.M."/>
            <person name="Grigoriev I.V."/>
            <person name="Lynch M."/>
            <person name="Boore J.L."/>
        </authorList>
    </citation>
    <scope>NUCLEOTIDE SEQUENCE [LARGE SCALE GENOMIC DNA]</scope>
</reference>
<keyword evidence="3" id="KW-1185">Reference proteome</keyword>
<keyword evidence="1" id="KW-0472">Membrane</keyword>
<proteinExistence type="predicted"/>
<keyword evidence="1" id="KW-0812">Transmembrane</keyword>
<accession>E9G599</accession>
<protein>
    <submittedName>
        <fullName evidence="2">Uncharacterized protein</fullName>
    </submittedName>
</protein>
<dbReference type="HOGENOM" id="CLU_098157_0_0_1"/>
<name>E9G599_DAPPU</name>
<gene>
    <name evidence="2" type="ORF">DAPPUDRAFT_46086</name>
</gene>
<feature type="non-terminal residue" evidence="2">
    <location>
        <position position="204"/>
    </location>
</feature>
<sequence>NLYDEIRTLMKTYYNWGELLAPAPIAISVLGQLILMSTQRMDFPIDANLPTGGFKFIKYPKSFRTTLLQISHSGYLAFLKAHTNMDKIRMYNSNVPSHIKDATRYLLSKQELYIVNLLPISLGRIKEAADQSKELSQEVVAEFTTVMNLIEETINAVADTKDKKKIKLKRVETDLKMTEIVKQYSDDEADLLKQKEKQLAKMLG</sequence>
<dbReference type="eggNOG" id="ENOG502QVK4">
    <property type="taxonomic scope" value="Eukaryota"/>
</dbReference>